<evidence type="ECO:0000256" key="3">
    <source>
        <dbReference type="ARBA" id="ARBA00023002"/>
    </source>
</evidence>
<evidence type="ECO:0000256" key="2">
    <source>
        <dbReference type="ARBA" id="ARBA00022617"/>
    </source>
</evidence>
<feature type="domain" description="Plant heme peroxidase family profile" evidence="6">
    <location>
        <begin position="30"/>
        <end position="241"/>
    </location>
</feature>
<dbReference type="InterPro" id="IPR002016">
    <property type="entry name" value="Haem_peroxidase"/>
</dbReference>
<dbReference type="OrthoDB" id="5985073at2759"/>
<dbReference type="SUPFAM" id="SSF48113">
    <property type="entry name" value="Heme-dependent peroxidases"/>
    <property type="match status" value="1"/>
</dbReference>
<keyword evidence="2" id="KW-0349">Heme</keyword>
<evidence type="ECO:0000259" key="6">
    <source>
        <dbReference type="PROSITE" id="PS50873"/>
    </source>
</evidence>
<comment type="caution">
    <text evidence="7">The sequence shown here is derived from an EMBL/GenBank/DDBJ whole genome shotgun (WGS) entry which is preliminary data.</text>
</comment>
<gene>
    <name evidence="7" type="ORF">N0V83_005318</name>
</gene>
<protein>
    <recommendedName>
        <fullName evidence="5">Peroxidase</fullName>
        <ecNumber evidence="5">1.11.1.-</ecNumber>
    </recommendedName>
</protein>
<dbReference type="InterPro" id="IPR044831">
    <property type="entry name" value="Ccp1-like"/>
</dbReference>
<dbReference type="Pfam" id="PF00141">
    <property type="entry name" value="peroxidase"/>
    <property type="match status" value="1"/>
</dbReference>
<accession>A0A9W8Y8N0</accession>
<keyword evidence="2" id="KW-0479">Metal-binding</keyword>
<keyword evidence="1 5" id="KW-0575">Peroxidase</keyword>
<evidence type="ECO:0000256" key="1">
    <source>
        <dbReference type="ARBA" id="ARBA00022559"/>
    </source>
</evidence>
<dbReference type="PANTHER" id="PTHR31356:SF53">
    <property type="entry name" value="HEME PEROXIDASE"/>
    <property type="match status" value="1"/>
</dbReference>
<proteinExistence type="inferred from homology"/>
<evidence type="ECO:0000256" key="4">
    <source>
        <dbReference type="RuleBase" id="RU004241"/>
    </source>
</evidence>
<dbReference type="GO" id="GO:0020037">
    <property type="term" value="F:heme binding"/>
    <property type="evidence" value="ECO:0007669"/>
    <property type="project" value="UniProtKB-UniRule"/>
</dbReference>
<reference evidence="7" key="1">
    <citation type="submission" date="2022-10" db="EMBL/GenBank/DDBJ databases">
        <title>Tapping the CABI collections for fungal endophytes: first genome assemblies for Collariella, Neodidymelliopsis, Ascochyta clinopodiicola, Didymella pomorum, Didymosphaeria variabile, Neocosmospora piperis and Neocucurbitaria cava.</title>
        <authorList>
            <person name="Hill R."/>
        </authorList>
    </citation>
    <scope>NUCLEOTIDE SEQUENCE</scope>
    <source>
        <strain evidence="7">IMI 356814</strain>
    </source>
</reference>
<dbReference type="GO" id="GO:0004601">
    <property type="term" value="F:peroxidase activity"/>
    <property type="evidence" value="ECO:0007669"/>
    <property type="project" value="UniProtKB-KW"/>
</dbReference>
<evidence type="ECO:0000313" key="7">
    <source>
        <dbReference type="EMBL" id="KAJ4369556.1"/>
    </source>
</evidence>
<keyword evidence="8" id="KW-1185">Reference proteome</keyword>
<dbReference type="EMBL" id="JAPEUY010000009">
    <property type="protein sequence ID" value="KAJ4369556.1"/>
    <property type="molecule type" value="Genomic_DNA"/>
</dbReference>
<dbReference type="InterPro" id="IPR010255">
    <property type="entry name" value="Haem_peroxidase_sf"/>
</dbReference>
<keyword evidence="3 5" id="KW-0560">Oxidoreductase</keyword>
<dbReference type="GO" id="GO:0000302">
    <property type="term" value="P:response to reactive oxygen species"/>
    <property type="evidence" value="ECO:0007669"/>
    <property type="project" value="TreeGrafter"/>
</dbReference>
<dbReference type="PROSITE" id="PS50873">
    <property type="entry name" value="PEROXIDASE_4"/>
    <property type="match status" value="1"/>
</dbReference>
<dbReference type="Proteomes" id="UP001140560">
    <property type="component" value="Unassembled WGS sequence"/>
</dbReference>
<organism evidence="7 8">
    <name type="scientific">Neocucurbitaria cava</name>
    <dbReference type="NCBI Taxonomy" id="798079"/>
    <lineage>
        <taxon>Eukaryota</taxon>
        <taxon>Fungi</taxon>
        <taxon>Dikarya</taxon>
        <taxon>Ascomycota</taxon>
        <taxon>Pezizomycotina</taxon>
        <taxon>Dothideomycetes</taxon>
        <taxon>Pleosporomycetidae</taxon>
        <taxon>Pleosporales</taxon>
        <taxon>Pleosporineae</taxon>
        <taxon>Cucurbitariaceae</taxon>
        <taxon>Neocucurbitaria</taxon>
    </lineage>
</organism>
<sequence length="452" mass="48627">MFELERGENLGAALNNTLSDISSDVSVKSSASDLLALALVMSVARCGDLRVPLRLGRIDATEAGPLGVPEAHTDLNATRKAFEKAGFNQEDMITLVACGHTLGSVHSVDHPEIVSGEVAAENIAQFDTTADKFDPIVVTEYLNNTTTNPLIINANDTLNSDKRVFGADGNATMIKLKDPAVYKTQCEDVFERMLDLVPAAVTLSDPLQPVDIKPYIDTHQLKGNDSIELIGRIRIRTTTTPPIDPSDLIVTLSYLDRNGRRSNASIPTTIGTFQGGSSFGYLGENFNWFEFKTTMPASSGISAFDVVLTSHSSGAVTTFDNSGTGGYAINPYILFQETNSCLEAENNFNGTLTVVAAVHKSKLQSNSAPQLKLVRRVPLPRSFIPKLETESIPLESASAETGEFAYYKMMVPLGVASWRTSFDIEIGEGAAAGKLEFQDTSELLGATCATLD</sequence>
<dbReference type="GO" id="GO:0034599">
    <property type="term" value="P:cellular response to oxidative stress"/>
    <property type="evidence" value="ECO:0007669"/>
    <property type="project" value="InterPro"/>
</dbReference>
<keyword evidence="2" id="KW-0408">Iron</keyword>
<dbReference type="GO" id="GO:0046872">
    <property type="term" value="F:metal ion binding"/>
    <property type="evidence" value="ECO:0007669"/>
    <property type="project" value="UniProtKB-UniRule"/>
</dbReference>
<dbReference type="Gene3D" id="1.10.420.10">
    <property type="entry name" value="Peroxidase, domain 2"/>
    <property type="match status" value="1"/>
</dbReference>
<name>A0A9W8Y8N0_9PLEO</name>
<dbReference type="PANTHER" id="PTHR31356">
    <property type="entry name" value="THYLAKOID LUMENAL 29 KDA PROTEIN, CHLOROPLASTIC-RELATED"/>
    <property type="match status" value="1"/>
</dbReference>
<evidence type="ECO:0000256" key="5">
    <source>
        <dbReference type="RuleBase" id="RU363051"/>
    </source>
</evidence>
<comment type="similarity">
    <text evidence="4">Belongs to the peroxidase family.</text>
</comment>
<dbReference type="EC" id="1.11.1.-" evidence="5"/>
<evidence type="ECO:0000313" key="8">
    <source>
        <dbReference type="Proteomes" id="UP001140560"/>
    </source>
</evidence>
<dbReference type="AlphaFoldDB" id="A0A9W8Y8N0"/>
<dbReference type="GO" id="GO:0042744">
    <property type="term" value="P:hydrogen peroxide catabolic process"/>
    <property type="evidence" value="ECO:0007669"/>
    <property type="project" value="TreeGrafter"/>
</dbReference>